<feature type="transmembrane region" description="Helical" evidence="7">
    <location>
        <begin position="69"/>
        <end position="92"/>
    </location>
</feature>
<comment type="caution">
    <text evidence="10">The sequence shown here is derived from an EMBL/GenBank/DDBJ whole genome shotgun (WGS) entry which is preliminary data.</text>
</comment>
<evidence type="ECO:0000313" key="12">
    <source>
        <dbReference type="Proteomes" id="UP001331691"/>
    </source>
</evidence>
<dbReference type="InterPro" id="IPR032816">
    <property type="entry name" value="VTT_dom"/>
</dbReference>
<dbReference type="EMBL" id="JAZKKV010000001">
    <property type="protein sequence ID" value="MEE9652837.1"/>
    <property type="molecule type" value="Genomic_DNA"/>
</dbReference>
<dbReference type="GeneID" id="85161246"/>
<evidence type="ECO:0000256" key="2">
    <source>
        <dbReference type="ARBA" id="ARBA00010792"/>
    </source>
</evidence>
<evidence type="ECO:0000256" key="1">
    <source>
        <dbReference type="ARBA" id="ARBA00004651"/>
    </source>
</evidence>
<evidence type="ECO:0000313" key="11">
    <source>
        <dbReference type="Proteomes" id="UP000268051"/>
    </source>
</evidence>
<dbReference type="NCBIfam" id="NF008102">
    <property type="entry name" value="PRK10847.1"/>
    <property type="match status" value="1"/>
</dbReference>
<feature type="transmembrane region" description="Helical" evidence="7">
    <location>
        <begin position="27"/>
        <end position="49"/>
    </location>
</feature>
<feature type="domain" description="VTT" evidence="8">
    <location>
        <begin position="49"/>
        <end position="176"/>
    </location>
</feature>
<proteinExistence type="inferred from homology"/>
<dbReference type="Proteomes" id="UP001331691">
    <property type="component" value="Unassembled WGS sequence"/>
</dbReference>
<dbReference type="InterPro" id="IPR058127">
    <property type="entry name" value="DedA"/>
</dbReference>
<keyword evidence="6 7" id="KW-0472">Membrane</keyword>
<evidence type="ECO:0000256" key="4">
    <source>
        <dbReference type="ARBA" id="ARBA00022692"/>
    </source>
</evidence>
<name>A0A378GHF6_9ENTR</name>
<dbReference type="PANTHER" id="PTHR30353:SF0">
    <property type="entry name" value="TRANSMEMBRANE PROTEIN"/>
    <property type="match status" value="1"/>
</dbReference>
<reference evidence="9 12" key="2">
    <citation type="submission" date="2023-10" db="EMBL/GenBank/DDBJ databases">
        <title>Wastewater isolates of ESBL- and carbapenemase-producing Gram-negative bacteria from New Zealand.</title>
        <authorList>
            <person name="Straub C."/>
            <person name="Weaver L."/>
            <person name="Cornelius A."/>
            <person name="Mcgill E."/>
            <person name="Dyet K."/>
            <person name="White L."/>
            <person name="Pattis I."/>
        </authorList>
    </citation>
    <scope>NUCLEOTIDE SEQUENCE [LARGE SCALE GENOMIC DNA]</scope>
    <source>
        <strain evidence="9 12">ESBL09</strain>
    </source>
</reference>
<keyword evidence="7" id="KW-0997">Cell inner membrane</keyword>
<dbReference type="Proteomes" id="UP000268051">
    <property type="component" value="Unassembled WGS sequence"/>
</dbReference>
<evidence type="ECO:0000256" key="6">
    <source>
        <dbReference type="ARBA" id="ARBA00023136"/>
    </source>
</evidence>
<feature type="transmembrane region" description="Helical" evidence="7">
    <location>
        <begin position="190"/>
        <end position="208"/>
    </location>
</feature>
<keyword evidence="3" id="KW-1003">Cell membrane</keyword>
<feature type="transmembrane region" description="Helical" evidence="7">
    <location>
        <begin position="156"/>
        <end position="178"/>
    </location>
</feature>
<keyword evidence="5 7" id="KW-1133">Transmembrane helix</keyword>
<evidence type="ECO:0000259" key="8">
    <source>
        <dbReference type="Pfam" id="PF09335"/>
    </source>
</evidence>
<dbReference type="Pfam" id="PF09335">
    <property type="entry name" value="VTT_dom"/>
    <property type="match status" value="1"/>
</dbReference>
<keyword evidence="4 7" id="KW-0812">Transmembrane</keyword>
<gene>
    <name evidence="10" type="ORF">EB837_02050</name>
    <name evidence="9" type="ORF">V4836_01420</name>
</gene>
<dbReference type="AlphaFoldDB" id="A0A378GHF6"/>
<keyword evidence="12" id="KW-1185">Reference proteome</keyword>
<dbReference type="GO" id="GO:0005886">
    <property type="term" value="C:plasma membrane"/>
    <property type="evidence" value="ECO:0007669"/>
    <property type="project" value="UniProtKB-SubCell"/>
</dbReference>
<protein>
    <submittedName>
        <fullName evidence="10">DedA family protein</fullName>
    </submittedName>
</protein>
<evidence type="ECO:0000256" key="3">
    <source>
        <dbReference type="ARBA" id="ARBA00022475"/>
    </source>
</evidence>
<dbReference type="RefSeq" id="WP_035892522.1">
    <property type="nucleotide sequence ID" value="NZ_AP022665.1"/>
</dbReference>
<organism evidence="10 11">
    <name type="scientific">Kluyvera ascorbata</name>
    <dbReference type="NCBI Taxonomy" id="51288"/>
    <lineage>
        <taxon>Bacteria</taxon>
        <taxon>Pseudomonadati</taxon>
        <taxon>Pseudomonadota</taxon>
        <taxon>Gammaproteobacteria</taxon>
        <taxon>Enterobacterales</taxon>
        <taxon>Enterobacteriaceae</taxon>
        <taxon>Kluyvera</taxon>
    </lineage>
</organism>
<dbReference type="OrthoDB" id="9813426at2"/>
<evidence type="ECO:0000256" key="5">
    <source>
        <dbReference type="ARBA" id="ARBA00022989"/>
    </source>
</evidence>
<comment type="similarity">
    <text evidence="2 7">Belongs to the DedA family.</text>
</comment>
<dbReference type="EMBL" id="RHFN01000002">
    <property type="protein sequence ID" value="ROU17632.1"/>
    <property type="molecule type" value="Genomic_DNA"/>
</dbReference>
<comment type="subcellular location">
    <subcellularLocation>
        <location evidence="7">Cell inner membrane</location>
        <topology evidence="7">Multi-pass membrane protein</topology>
    </subcellularLocation>
    <subcellularLocation>
        <location evidence="1">Cell membrane</location>
        <topology evidence="1">Multi-pass membrane protein</topology>
    </subcellularLocation>
</comment>
<dbReference type="InterPro" id="IPR032818">
    <property type="entry name" value="DedA-like"/>
</dbReference>
<reference evidence="10 11" key="1">
    <citation type="submission" date="2018-10" db="EMBL/GenBank/DDBJ databases">
        <title>Horizontal transference of carbapenem resistance between Klebsiella pneumoniae and Kluyvera ascorbata during abdominal infection: a case report.</title>
        <authorList>
            <person name="Raro O.H.F."/>
            <person name="Lima-Morales D."/>
            <person name="Barth A.L."/>
            <person name="Paim T.G.S."/>
            <person name="Mott M.P."/>
            <person name="Riche C.V.W."/>
            <person name="Teixeira U.F."/>
            <person name="Waechter F."/>
            <person name="Dias C.A.G."/>
        </authorList>
    </citation>
    <scope>NUCLEOTIDE SEQUENCE [LARGE SCALE GENOMIC DNA]</scope>
    <source>
        <strain evidence="10 11">OT2</strain>
    </source>
</reference>
<dbReference type="PANTHER" id="PTHR30353">
    <property type="entry name" value="INNER MEMBRANE PROTEIN DEDA-RELATED"/>
    <property type="match status" value="1"/>
</dbReference>
<evidence type="ECO:0000256" key="7">
    <source>
        <dbReference type="RuleBase" id="RU367016"/>
    </source>
</evidence>
<evidence type="ECO:0000313" key="10">
    <source>
        <dbReference type="EMBL" id="ROU17632.1"/>
    </source>
</evidence>
<evidence type="ECO:0000313" key="9">
    <source>
        <dbReference type="EMBL" id="MEE9652837.1"/>
    </source>
</evidence>
<accession>A0A378GHF6</accession>
<sequence length="219" mass="24487">MDLIRFLIDFILHIDVHLAELVAQYGIWVYAILFLILFCETGLVVTPFLPGDSLLFVAGALSALPTNDLNVHLMVVLMVIAAIVGDAVNYTIGRLFGEKLFSNPNSKIFRRSYLDKTHAFYDKHGGKTIILARFVPIVRTFAPFVAGMGHMSYRHFAIYNVTGGLLWVLLFTYAGYLFGDLPVVQENLKLLIVAIIVLSILPGVIEVIRHRRKAAKQAK</sequence>